<evidence type="ECO:0000256" key="5">
    <source>
        <dbReference type="SAM" id="Phobius"/>
    </source>
</evidence>
<proteinExistence type="predicted"/>
<feature type="transmembrane region" description="Helical" evidence="5">
    <location>
        <begin position="378"/>
        <end position="399"/>
    </location>
</feature>
<dbReference type="InterPro" id="IPR020846">
    <property type="entry name" value="MFS_dom"/>
</dbReference>
<comment type="subcellular location">
    <subcellularLocation>
        <location evidence="1">Membrane</location>
        <topology evidence="1">Multi-pass membrane protein</topology>
    </subcellularLocation>
</comment>
<evidence type="ECO:0000313" key="7">
    <source>
        <dbReference type="EMBL" id="CAK9436340.1"/>
    </source>
</evidence>
<dbReference type="GeneID" id="92206094"/>
<feature type="transmembrane region" description="Helical" evidence="5">
    <location>
        <begin position="221"/>
        <end position="239"/>
    </location>
</feature>
<accession>A0ABP0ZEU5</accession>
<evidence type="ECO:0000256" key="1">
    <source>
        <dbReference type="ARBA" id="ARBA00004141"/>
    </source>
</evidence>
<feature type="transmembrane region" description="Helical" evidence="5">
    <location>
        <begin position="332"/>
        <end position="358"/>
    </location>
</feature>
<evidence type="ECO:0000256" key="2">
    <source>
        <dbReference type="ARBA" id="ARBA00022692"/>
    </source>
</evidence>
<feature type="domain" description="Major facilitator superfamily (MFS) profile" evidence="6">
    <location>
        <begin position="65"/>
        <end position="539"/>
    </location>
</feature>
<feature type="transmembrane region" description="Helical" evidence="5">
    <location>
        <begin position="420"/>
        <end position="439"/>
    </location>
</feature>
<gene>
    <name evidence="7" type="ORF">LODBEIA_P08980</name>
</gene>
<dbReference type="Gene3D" id="1.20.1250.20">
    <property type="entry name" value="MFS general substrate transporter like domains"/>
    <property type="match status" value="1"/>
</dbReference>
<feature type="transmembrane region" description="Helical" evidence="5">
    <location>
        <begin position="193"/>
        <end position="215"/>
    </location>
</feature>
<dbReference type="InterPro" id="IPR011701">
    <property type="entry name" value="MFS"/>
</dbReference>
<dbReference type="EMBL" id="OZ022405">
    <property type="protein sequence ID" value="CAK9436340.1"/>
    <property type="molecule type" value="Genomic_DNA"/>
</dbReference>
<name>A0ABP0ZEU5_9ASCO</name>
<dbReference type="SUPFAM" id="SSF103473">
    <property type="entry name" value="MFS general substrate transporter"/>
    <property type="match status" value="1"/>
</dbReference>
<dbReference type="PANTHER" id="PTHR23502">
    <property type="entry name" value="MAJOR FACILITATOR SUPERFAMILY"/>
    <property type="match status" value="1"/>
</dbReference>
<dbReference type="RefSeq" id="XP_066827836.1">
    <property type="nucleotide sequence ID" value="XM_066976868.1"/>
</dbReference>
<evidence type="ECO:0000256" key="3">
    <source>
        <dbReference type="ARBA" id="ARBA00022989"/>
    </source>
</evidence>
<evidence type="ECO:0000259" key="6">
    <source>
        <dbReference type="PROSITE" id="PS50850"/>
    </source>
</evidence>
<reference evidence="7 8" key="1">
    <citation type="submission" date="2024-03" db="EMBL/GenBank/DDBJ databases">
        <authorList>
            <person name="Brejova B."/>
        </authorList>
    </citation>
    <scope>NUCLEOTIDE SEQUENCE [LARGE SCALE GENOMIC DNA]</scope>
    <source>
        <strain evidence="7 8">CBS 14171</strain>
    </source>
</reference>
<feature type="transmembrane region" description="Helical" evidence="5">
    <location>
        <begin position="515"/>
        <end position="536"/>
    </location>
</feature>
<feature type="transmembrane region" description="Helical" evidence="5">
    <location>
        <begin position="98"/>
        <end position="118"/>
    </location>
</feature>
<dbReference type="InterPro" id="IPR036259">
    <property type="entry name" value="MFS_trans_sf"/>
</dbReference>
<feature type="transmembrane region" description="Helical" evidence="5">
    <location>
        <begin position="66"/>
        <end position="86"/>
    </location>
</feature>
<dbReference type="PANTHER" id="PTHR23502:SF34">
    <property type="entry name" value="PROTEIN HOL1"/>
    <property type="match status" value="1"/>
</dbReference>
<feature type="transmembrane region" description="Helical" evidence="5">
    <location>
        <begin position="484"/>
        <end position="503"/>
    </location>
</feature>
<keyword evidence="4 5" id="KW-0472">Membrane</keyword>
<organism evidence="7 8">
    <name type="scientific">Lodderomyces beijingensis</name>
    <dbReference type="NCBI Taxonomy" id="1775926"/>
    <lineage>
        <taxon>Eukaryota</taxon>
        <taxon>Fungi</taxon>
        <taxon>Dikarya</taxon>
        <taxon>Ascomycota</taxon>
        <taxon>Saccharomycotina</taxon>
        <taxon>Pichiomycetes</taxon>
        <taxon>Debaryomycetaceae</taxon>
        <taxon>Candida/Lodderomyces clade</taxon>
        <taxon>Lodderomyces</taxon>
    </lineage>
</organism>
<feature type="transmembrane region" description="Helical" evidence="5">
    <location>
        <begin position="445"/>
        <end position="472"/>
    </location>
</feature>
<dbReference type="PROSITE" id="PS50850">
    <property type="entry name" value="MFS"/>
    <property type="match status" value="1"/>
</dbReference>
<feature type="transmembrane region" description="Helical" evidence="5">
    <location>
        <begin position="130"/>
        <end position="148"/>
    </location>
</feature>
<dbReference type="Pfam" id="PF07690">
    <property type="entry name" value="MFS_1"/>
    <property type="match status" value="1"/>
</dbReference>
<sequence>MGLPVNTRDEYGSDYEFLPGTVHLVDVDGALNVKKSENGDVILHPQPSSNVNDPLRWSKKKRSFQFGLVWFWAFMLATSINFAGPLYPTWVREWNTTFGMMGVSTALGFLFLGVGVCFIQPTGLKLGKQFCYNVCTLIIIVGCIMGAFSKNIGYFLAFKVLAGISAAPVDTLVEITSTDLFFQHERTSAFSSLILALYAGSFLGPVATGYIAGTIGWKWCYYIQIIIYVPLLVAQIFLMEDTTFKRAENEEEALEEGIMEQIKSIRSGEQQQRQQQPADSPEMKEFGDVEVASDSSSSQLSQTPYTWLQKRNWVHSEQGEERSWFCIFIRPVFMIPLPAVVWGGLVYGFQMCWLSLIVNTQARIYGSPPYNFSVESVGLTNVSVFVGNVFGMFYGGQFVDWFTVQMARRNKGILEPEHRLHAMLVPTLINAAGILAYGLGSYYQAHWAVSVIIGQGFMGFAMSSSGAICLVYPVECYEKLTSEALVLMLFMRNMISVGFNFGITPWITSQGLKGATWVMFGLSLAINGSYLVFTFWGKDIRRLTKPWYGKISDPLFGEFLRQKKRK</sequence>
<evidence type="ECO:0000313" key="8">
    <source>
        <dbReference type="Proteomes" id="UP001497383"/>
    </source>
</evidence>
<dbReference type="Proteomes" id="UP001497383">
    <property type="component" value="Chromosome 1"/>
</dbReference>
<protein>
    <recommendedName>
        <fullName evidence="6">Major facilitator superfamily (MFS) profile domain-containing protein</fullName>
    </recommendedName>
</protein>
<feature type="transmembrane region" description="Helical" evidence="5">
    <location>
        <begin position="154"/>
        <end position="173"/>
    </location>
</feature>
<keyword evidence="2 5" id="KW-0812">Transmembrane</keyword>
<keyword evidence="3 5" id="KW-1133">Transmembrane helix</keyword>
<keyword evidence="8" id="KW-1185">Reference proteome</keyword>
<evidence type="ECO:0000256" key="4">
    <source>
        <dbReference type="ARBA" id="ARBA00023136"/>
    </source>
</evidence>